<feature type="compositionally biased region" description="Polar residues" evidence="1">
    <location>
        <begin position="165"/>
        <end position="191"/>
    </location>
</feature>
<dbReference type="EMBL" id="CAJSTJ010000119">
    <property type="protein sequence ID" value="CAG7557609.1"/>
    <property type="molecule type" value="Genomic_DNA"/>
</dbReference>
<sequence>MAPRVDHKRYSLGRAAHSAQRVYEYTGQWPHELVQGFGPASWAETSIGEFATLIGIASDAKNVEIKDVLARLKTNAAKGKDPDNRLTRSVILEAREWLRVEKGIDAKRRKKKRSRQEDSDDESEEEVESESDPEPLPEIYVYNSEDSTSDSSRDDDETEADEQSHPATKTRPTNRQLTGVQNNQHLPTPSLSPEAARKRLFDGLDEHYRRAVRRAAMAGKRQSQPQPKPQLLLTPPTSGDSIPPNKKCDEAASSSSPLSEIPASPDEPWPERLRTRAGNVSLPNRPGQLESPFRRESAASMVTIPDSTADSRDTAPASPASVSSSCDEHEQTRAPTATPATAPATAAPPSSTVAPATNHAHTPANDRPNSTSTDPTSATGRPRRNIQLPSRSTHSEPQSAVANVEKSCKRPLDPAFATREHPMSLASSPDTEENSAFPMGSLARNSPVPAISTQAVSAPSSSSQRVQNTTPCMSIASLLHPPIANVGSTSSSPKTLGRDGESTIPPQSKSPPTSVSPRAKRQKIGDTGATRTSSDVDTPPKTQDSPEDLPDYDSLISDWDTKAARVVNAHTNIQENRKALSEQSNHIEFLEHMHKAHPPDEDGRKHYEYEKRKLGDIQFLHGIFLRGFEEAKSAAVANADPDVTLVEQARRMGAHKRKRQA</sequence>
<gene>
    <name evidence="2" type="ORF">FEQUK3_LOCUS3314</name>
</gene>
<organism evidence="2 3">
    <name type="scientific">Fusarium equiseti</name>
    <name type="common">Fusarium scirpi</name>
    <dbReference type="NCBI Taxonomy" id="61235"/>
    <lineage>
        <taxon>Eukaryota</taxon>
        <taxon>Fungi</taxon>
        <taxon>Dikarya</taxon>
        <taxon>Ascomycota</taxon>
        <taxon>Pezizomycotina</taxon>
        <taxon>Sordariomycetes</taxon>
        <taxon>Hypocreomycetidae</taxon>
        <taxon>Hypocreales</taxon>
        <taxon>Nectriaceae</taxon>
        <taxon>Fusarium</taxon>
        <taxon>Fusarium incarnatum-equiseti species complex</taxon>
    </lineage>
</organism>
<dbReference type="Proteomes" id="UP000693738">
    <property type="component" value="Unassembled WGS sequence"/>
</dbReference>
<feature type="compositionally biased region" description="Acidic residues" evidence="1">
    <location>
        <begin position="118"/>
        <end position="135"/>
    </location>
</feature>
<feature type="compositionally biased region" description="Basic and acidic residues" evidence="1">
    <location>
        <begin position="195"/>
        <end position="209"/>
    </location>
</feature>
<feature type="compositionally biased region" description="Low complexity" evidence="1">
    <location>
        <begin position="334"/>
        <end position="357"/>
    </location>
</feature>
<evidence type="ECO:0000256" key="1">
    <source>
        <dbReference type="SAM" id="MobiDB-lite"/>
    </source>
</evidence>
<evidence type="ECO:0000313" key="3">
    <source>
        <dbReference type="Proteomes" id="UP000693738"/>
    </source>
</evidence>
<evidence type="ECO:0000313" key="2">
    <source>
        <dbReference type="EMBL" id="CAG7557609.1"/>
    </source>
</evidence>
<feature type="compositionally biased region" description="Polar residues" evidence="1">
    <location>
        <begin position="367"/>
        <end position="379"/>
    </location>
</feature>
<feature type="compositionally biased region" description="Polar residues" evidence="1">
    <location>
        <begin position="504"/>
        <end position="516"/>
    </location>
</feature>
<proteinExistence type="predicted"/>
<feature type="compositionally biased region" description="Low complexity" evidence="1">
    <location>
        <begin position="251"/>
        <end position="264"/>
    </location>
</feature>
<protein>
    <submittedName>
        <fullName evidence="2">Uncharacterized protein</fullName>
    </submittedName>
</protein>
<name>A0A8J2IYY7_FUSEQ</name>
<feature type="compositionally biased region" description="Low complexity" evidence="1">
    <location>
        <begin position="315"/>
        <end position="325"/>
    </location>
</feature>
<feature type="compositionally biased region" description="Low complexity" evidence="1">
    <location>
        <begin position="452"/>
        <end position="467"/>
    </location>
</feature>
<accession>A0A8J2IYY7</accession>
<feature type="compositionally biased region" description="Low complexity" evidence="1">
    <location>
        <begin position="222"/>
        <end position="238"/>
    </location>
</feature>
<dbReference type="AlphaFoldDB" id="A0A8J2IYY7"/>
<feature type="region of interest" description="Disordered" evidence="1">
    <location>
        <begin position="106"/>
        <end position="553"/>
    </location>
</feature>
<feature type="compositionally biased region" description="Polar residues" evidence="1">
    <location>
        <begin position="529"/>
        <end position="543"/>
    </location>
</feature>
<comment type="caution">
    <text evidence="2">The sequence shown here is derived from an EMBL/GenBank/DDBJ whole genome shotgun (WGS) entry which is preliminary data.</text>
</comment>
<reference evidence="2" key="1">
    <citation type="submission" date="2021-05" db="EMBL/GenBank/DDBJ databases">
        <authorList>
            <person name="Khan N."/>
        </authorList>
    </citation>
    <scope>NUCLEOTIDE SEQUENCE</scope>
</reference>
<feature type="compositionally biased region" description="Basic and acidic residues" evidence="1">
    <location>
        <begin position="406"/>
        <end position="422"/>
    </location>
</feature>
<feature type="compositionally biased region" description="Polar residues" evidence="1">
    <location>
        <begin position="387"/>
        <end position="401"/>
    </location>
</feature>